<sequence>MFSLLLGIILLVNCIAAQLVTNSHWNSNVTNLQPDRVDAASFALSEAIARVGPLFGRDVLFDPQEPLNATSAFYTALANFDIATQPNPSRFQNVVQDFKIVDLARVIGLAQDQNPDIFQQMVLQVRIRDIINYGYTAIRGYVAYNDSMFLKQAKTYWELANNYTVSEKNSQSGKMPTKNFTILSECKGAVFQNFSQDNPRIDLYEVALFSLLSAQLADSETPPNTTYIQAAKQSLDLVSSFTPLNLNSYIVTTGCGSYRPVLQGSSTIGYMIEALSILAPKMNESDSMVELLQYIISSTLNMSTTGWPGPTGVLQNLYHNGDNIVGADEGDMYFVRGLAEAYRRVKSLPVDLQRSIKVFLGVQYNAIRDNATSGDNVYGRSWKGPPSSEFDVYNQAAAAQVLIDGIGVFEDDSSPQETPVPMPGPTPSSHTSPPVKVIIGSTIGGLVFLMLLGAAVYFVLRRRREQMISSPNTTPEFSSSIFLLDPRFEVTPFVDSRFDVTPFIYTNANDPMSRPPHWHTKDRSMLGEQASTGATVPGMASPLAVHFPTPESNGIEGHDRERIVGNQVEIGDTIPDLVRIMYQRLWGPDGQESPPDYHSQSGQT</sequence>
<comment type="caution">
    <text evidence="4">The sequence shown here is derived from an EMBL/GenBank/DDBJ whole genome shotgun (WGS) entry which is preliminary data.</text>
</comment>
<evidence type="ECO:0000256" key="3">
    <source>
        <dbReference type="SAM" id="SignalP"/>
    </source>
</evidence>
<dbReference type="AlphaFoldDB" id="A0A0W0F7X7"/>
<evidence type="ECO:0008006" key="6">
    <source>
        <dbReference type="Google" id="ProtNLM"/>
    </source>
</evidence>
<evidence type="ECO:0000313" key="5">
    <source>
        <dbReference type="Proteomes" id="UP000054988"/>
    </source>
</evidence>
<feature type="signal peptide" evidence="3">
    <location>
        <begin position="1"/>
        <end position="17"/>
    </location>
</feature>
<protein>
    <recommendedName>
        <fullName evidence="6">Glycoside hydrolase family 76 protein</fullName>
    </recommendedName>
</protein>
<organism evidence="4 5">
    <name type="scientific">Moniliophthora roreri</name>
    <name type="common">Frosty pod rot fungus</name>
    <name type="synonym">Monilia roreri</name>
    <dbReference type="NCBI Taxonomy" id="221103"/>
    <lineage>
        <taxon>Eukaryota</taxon>
        <taxon>Fungi</taxon>
        <taxon>Dikarya</taxon>
        <taxon>Basidiomycota</taxon>
        <taxon>Agaricomycotina</taxon>
        <taxon>Agaricomycetes</taxon>
        <taxon>Agaricomycetidae</taxon>
        <taxon>Agaricales</taxon>
        <taxon>Marasmiineae</taxon>
        <taxon>Marasmiaceae</taxon>
        <taxon>Moniliophthora</taxon>
    </lineage>
</organism>
<name>A0A0W0F7X7_MONRR</name>
<keyword evidence="2" id="KW-0812">Transmembrane</keyword>
<keyword evidence="2" id="KW-1133">Transmembrane helix</keyword>
<evidence type="ECO:0000256" key="1">
    <source>
        <dbReference type="SAM" id="MobiDB-lite"/>
    </source>
</evidence>
<evidence type="ECO:0000256" key="2">
    <source>
        <dbReference type="SAM" id="Phobius"/>
    </source>
</evidence>
<feature type="transmembrane region" description="Helical" evidence="2">
    <location>
        <begin position="437"/>
        <end position="460"/>
    </location>
</feature>
<evidence type="ECO:0000313" key="4">
    <source>
        <dbReference type="EMBL" id="KTB32414.1"/>
    </source>
</evidence>
<reference evidence="4 5" key="1">
    <citation type="submission" date="2015-12" db="EMBL/GenBank/DDBJ databases">
        <title>Draft genome sequence of Moniliophthora roreri, the causal agent of frosty pod rot of cacao.</title>
        <authorList>
            <person name="Aime M.C."/>
            <person name="Diaz-Valderrama J.R."/>
            <person name="Kijpornyongpan T."/>
            <person name="Phillips-Mora W."/>
        </authorList>
    </citation>
    <scope>NUCLEOTIDE SEQUENCE [LARGE SCALE GENOMIC DNA]</scope>
    <source>
        <strain evidence="4 5">MCA 2952</strain>
    </source>
</reference>
<dbReference type="Gene3D" id="1.50.10.20">
    <property type="match status" value="1"/>
</dbReference>
<feature type="chain" id="PRO_5006901561" description="Glycoside hydrolase family 76 protein" evidence="3">
    <location>
        <begin position="18"/>
        <end position="604"/>
    </location>
</feature>
<accession>A0A0W0F7X7</accession>
<dbReference type="CDD" id="cd12087">
    <property type="entry name" value="TM_EGFR-like"/>
    <property type="match status" value="1"/>
</dbReference>
<gene>
    <name evidence="4" type="ORF">WG66_15026</name>
</gene>
<keyword evidence="3" id="KW-0732">Signal</keyword>
<dbReference type="EMBL" id="LATX01002231">
    <property type="protein sequence ID" value="KTB32414.1"/>
    <property type="molecule type" value="Genomic_DNA"/>
</dbReference>
<proteinExistence type="predicted"/>
<keyword evidence="2" id="KW-0472">Membrane</keyword>
<feature type="region of interest" description="Disordered" evidence="1">
    <location>
        <begin position="413"/>
        <end position="432"/>
    </location>
</feature>
<dbReference type="Proteomes" id="UP000054988">
    <property type="component" value="Unassembled WGS sequence"/>
</dbReference>